<organism evidence="2 3">
    <name type="scientific">Paenibacillus terrae</name>
    <dbReference type="NCBI Taxonomy" id="159743"/>
    <lineage>
        <taxon>Bacteria</taxon>
        <taxon>Bacillati</taxon>
        <taxon>Bacillota</taxon>
        <taxon>Bacilli</taxon>
        <taxon>Bacillales</taxon>
        <taxon>Paenibacillaceae</taxon>
        <taxon>Paenibacillus</taxon>
    </lineage>
</organism>
<gene>
    <name evidence="2" type="ORF">QD47_29445</name>
</gene>
<accession>A0A0D7WSS6</accession>
<dbReference type="PATRIC" id="fig|159743.3.peg.6563"/>
<dbReference type="AlphaFoldDB" id="A0A0D7WSS6"/>
<dbReference type="EMBL" id="JTHP01000169">
    <property type="protein sequence ID" value="KJD42230.1"/>
    <property type="molecule type" value="Genomic_DNA"/>
</dbReference>
<reference evidence="2 3" key="1">
    <citation type="submission" date="2014-11" db="EMBL/GenBank/DDBJ databases">
        <title>Draft Genome Sequences of Paenibacillus polymyxa NRRL B-30509 and Paenibacillus terrae NRRL B-30644, Strains from a Poultry Environment that Produce Tridecaptin A and Paenicidins.</title>
        <authorList>
            <person name="van Belkum M.J."/>
            <person name="Lohans C.T."/>
            <person name="Vederas J.C."/>
        </authorList>
    </citation>
    <scope>NUCLEOTIDE SEQUENCE [LARGE SCALE GENOMIC DNA]</scope>
    <source>
        <strain evidence="2 3">NRRL B-30644</strain>
    </source>
</reference>
<evidence type="ECO:0000313" key="2">
    <source>
        <dbReference type="EMBL" id="KJD42230.1"/>
    </source>
</evidence>
<evidence type="ECO:0000259" key="1">
    <source>
        <dbReference type="Pfam" id="PF13358"/>
    </source>
</evidence>
<sequence>MEVYHEPYDVNCPVICMDEKPFQLLNEVRQPIPMKPAKPLREDSEYERNGTCSIFIFTEPLVGWRHVEVRNQRTRMEWAEQVRALLDVHYPQAPKIKLVMDNLNTHSVASLYHAFDPETALRLAKRLEIHYTPKHGSWLNIAEIELSVMTRQCLGRRIPSITELSDELSAWEQSRNQIQKGVDWQFTTKDARIKLKRLYPQFKD</sequence>
<dbReference type="Pfam" id="PF13358">
    <property type="entry name" value="DDE_3"/>
    <property type="match status" value="1"/>
</dbReference>
<dbReference type="InterPro" id="IPR038717">
    <property type="entry name" value="Tc1-like_DDE_dom"/>
</dbReference>
<dbReference type="InterPro" id="IPR047655">
    <property type="entry name" value="Transpos_IS630-like"/>
</dbReference>
<name>A0A0D7WSS6_9BACL</name>
<keyword evidence="3" id="KW-1185">Reference proteome</keyword>
<protein>
    <submittedName>
        <fullName evidence="2">Transposase</fullName>
    </submittedName>
</protein>
<comment type="caution">
    <text evidence="2">The sequence shown here is derived from an EMBL/GenBank/DDBJ whole genome shotgun (WGS) entry which is preliminary data.</text>
</comment>
<evidence type="ECO:0000313" key="3">
    <source>
        <dbReference type="Proteomes" id="UP000032534"/>
    </source>
</evidence>
<proteinExistence type="predicted"/>
<feature type="domain" description="Tc1-like transposase DDE" evidence="1">
    <location>
        <begin position="13"/>
        <end position="164"/>
    </location>
</feature>
<dbReference type="NCBIfam" id="NF033545">
    <property type="entry name" value="transpos_IS630"/>
    <property type="match status" value="1"/>
</dbReference>
<dbReference type="Proteomes" id="UP000032534">
    <property type="component" value="Unassembled WGS sequence"/>
</dbReference>